<dbReference type="NCBIfam" id="NF001311">
    <property type="entry name" value="PRK00258.1-3"/>
    <property type="match status" value="1"/>
</dbReference>
<dbReference type="RefSeq" id="WP_020750165.1">
    <property type="nucleotide sequence ID" value="NZ_AP017629.1"/>
</dbReference>
<comment type="pathway">
    <text evidence="1">Metabolic intermediate biosynthesis; chorismate biosynthesis; chorismate from D-erythrose 4-phosphate and phosphoenolpyruvate: step 4/7.</text>
</comment>
<dbReference type="Gene3D" id="3.40.50.720">
    <property type="entry name" value="NAD(P)-binding Rossmann-like Domain"/>
    <property type="match status" value="1"/>
</dbReference>
<dbReference type="PANTHER" id="PTHR21089">
    <property type="entry name" value="SHIKIMATE DEHYDROGENASE"/>
    <property type="match status" value="1"/>
</dbReference>
<dbReference type="InterPro" id="IPR022893">
    <property type="entry name" value="Shikimate_DH_fam"/>
</dbReference>
<keyword evidence="4" id="KW-0560">Oxidoreductase</keyword>
<dbReference type="EMBL" id="SJLI01000001">
    <property type="protein sequence ID" value="TYK96039.1"/>
    <property type="molecule type" value="Genomic_DNA"/>
</dbReference>
<accession>A0A4U7GAX4</accession>
<feature type="domain" description="Shikimate dehydrogenase substrate binding N-terminal" evidence="3">
    <location>
        <begin position="23"/>
        <end position="108"/>
    </location>
</feature>
<dbReference type="Pfam" id="PF08501">
    <property type="entry name" value="Shikimate_dh_N"/>
    <property type="match status" value="1"/>
</dbReference>
<sequence>MLVLYVSSKLIKRRRMKFMYSALLGNPVEHSISDELFEYLNHNIGVLDEYKHKKILVDSVCLEDKIKHLINDPKCIGLNITLPYKREVMRYIDNLDRVAEITGSVNNIYKSGNIITGTNTDWKGIYNTLVFFNISHITKCCVLGTGGTARAAIFTLQKLQISPTVVYREPISENTRSLIKSFPDLKYITYKELADQQILNDMEIIINTTPVGMINYEESLPINFDHLDNVNYKDKYFMDVVFNPLHTKLHEYFGKKGAKIIDGLWVLIFQGIEAFSLWSDKINDGKYFFSKDDVVLIHTFLEGKIKGK</sequence>
<dbReference type="InterPro" id="IPR046346">
    <property type="entry name" value="Aminoacid_DH-like_N_sf"/>
</dbReference>
<evidence type="ECO:0000313" key="5">
    <source>
        <dbReference type="Proteomes" id="UP000325300"/>
    </source>
</evidence>
<dbReference type="GO" id="GO:0019632">
    <property type="term" value="P:shikimate metabolic process"/>
    <property type="evidence" value="ECO:0007669"/>
    <property type="project" value="TreeGrafter"/>
</dbReference>
<comment type="caution">
    <text evidence="4">The sequence shown here is derived from an EMBL/GenBank/DDBJ whole genome shotgun (WGS) entry which is preliminary data.</text>
</comment>
<reference evidence="4 5" key="1">
    <citation type="submission" date="2019-02" db="EMBL/GenBank/DDBJ databases">
        <title>Novel genomic isolates of S. pyogenes and S. dysgalactiae subsp. equisimilis associated to necrotising fasciitis (NSTI).</title>
        <authorList>
            <person name="Barrantes I."/>
        </authorList>
    </citation>
    <scope>NUCLEOTIDE SEQUENCE [LARGE SCALE GENOMIC DNA]</scope>
    <source>
        <strain evidence="4 5">SPY5003</strain>
    </source>
</reference>
<keyword evidence="2" id="KW-0028">Amino-acid biosynthesis</keyword>
<evidence type="ECO:0000256" key="1">
    <source>
        <dbReference type="ARBA" id="ARBA00004871"/>
    </source>
</evidence>
<dbReference type="SUPFAM" id="SSF51735">
    <property type="entry name" value="NAD(P)-binding Rossmann-fold domains"/>
    <property type="match status" value="1"/>
</dbReference>
<dbReference type="InterPro" id="IPR036291">
    <property type="entry name" value="NAD(P)-bd_dom_sf"/>
</dbReference>
<dbReference type="AlphaFoldDB" id="A0A4U7GAX4"/>
<dbReference type="EC" id="1.1.1.25" evidence="4"/>
<dbReference type="InterPro" id="IPR013708">
    <property type="entry name" value="Shikimate_DH-bd_N"/>
</dbReference>
<evidence type="ECO:0000313" key="4">
    <source>
        <dbReference type="EMBL" id="TYK96039.1"/>
    </source>
</evidence>
<dbReference type="Proteomes" id="UP000325300">
    <property type="component" value="Unassembled WGS sequence"/>
</dbReference>
<dbReference type="PANTHER" id="PTHR21089:SF1">
    <property type="entry name" value="BIFUNCTIONAL 3-DEHYDROQUINATE DEHYDRATASE_SHIKIMATE DEHYDROGENASE, CHLOROPLASTIC"/>
    <property type="match status" value="1"/>
</dbReference>
<dbReference type="GO" id="GO:0009073">
    <property type="term" value="P:aromatic amino acid family biosynthetic process"/>
    <property type="evidence" value="ECO:0007669"/>
    <property type="project" value="UniProtKB-KW"/>
</dbReference>
<proteinExistence type="predicted"/>
<dbReference type="CDD" id="cd01065">
    <property type="entry name" value="NAD_bind_Shikimate_DH"/>
    <property type="match status" value="1"/>
</dbReference>
<evidence type="ECO:0000259" key="3">
    <source>
        <dbReference type="Pfam" id="PF08501"/>
    </source>
</evidence>
<keyword evidence="2" id="KW-0057">Aromatic amino acid biosynthesis</keyword>
<name>A0A4U7GAX4_STRPY</name>
<organism evidence="4 5">
    <name type="scientific">Streptococcus pyogenes</name>
    <dbReference type="NCBI Taxonomy" id="1314"/>
    <lineage>
        <taxon>Bacteria</taxon>
        <taxon>Bacillati</taxon>
        <taxon>Bacillota</taxon>
        <taxon>Bacilli</taxon>
        <taxon>Lactobacillales</taxon>
        <taxon>Streptococcaceae</taxon>
        <taxon>Streptococcus</taxon>
    </lineage>
</organism>
<dbReference type="GO" id="GO:0004764">
    <property type="term" value="F:shikimate 3-dehydrogenase (NADP+) activity"/>
    <property type="evidence" value="ECO:0007669"/>
    <property type="project" value="UniProtKB-EC"/>
</dbReference>
<gene>
    <name evidence="4" type="ORF">E0F67_03040</name>
</gene>
<dbReference type="Gene3D" id="3.40.50.10860">
    <property type="entry name" value="Leucine Dehydrogenase, chain A, domain 1"/>
    <property type="match status" value="1"/>
</dbReference>
<dbReference type="GO" id="GO:0009423">
    <property type="term" value="P:chorismate biosynthetic process"/>
    <property type="evidence" value="ECO:0007669"/>
    <property type="project" value="TreeGrafter"/>
</dbReference>
<dbReference type="SUPFAM" id="SSF53223">
    <property type="entry name" value="Aminoacid dehydrogenase-like, N-terminal domain"/>
    <property type="match status" value="1"/>
</dbReference>
<evidence type="ECO:0000256" key="2">
    <source>
        <dbReference type="ARBA" id="ARBA00023141"/>
    </source>
</evidence>
<protein>
    <submittedName>
        <fullName evidence="4">Shikimate dehydrogenase</fullName>
        <ecNumber evidence="4">1.1.1.25</ecNumber>
    </submittedName>
</protein>